<accession>A0ABY4N4T8</accession>
<evidence type="ECO:0000313" key="2">
    <source>
        <dbReference type="EMBL" id="UQN29578.1"/>
    </source>
</evidence>
<proteinExistence type="predicted"/>
<evidence type="ECO:0000313" key="3">
    <source>
        <dbReference type="Proteomes" id="UP001055868"/>
    </source>
</evidence>
<sequence length="199" mass="21164">MALTGTEHDDTTTNGDTMTATTTASPLAAIATWEEGVLTEDQRADVLFLAAQILRGGGGEEADLAVFDPRTHLTPAVLMKPRIVVSEVTVTHDPVEVLAGGEYVLALKGVRYRNPSKHEAWEPLEPLTRDILRLGERLPASLTHLASPGDEHLWCGSVDLAVGSVSVFGSSQASGGNPVTLPTGLRAESLKCRVRFDIA</sequence>
<dbReference type="EMBL" id="CP097218">
    <property type="protein sequence ID" value="UQN29578.1"/>
    <property type="molecule type" value="Genomic_DNA"/>
</dbReference>
<dbReference type="Proteomes" id="UP001055868">
    <property type="component" value="Chromosome"/>
</dbReference>
<evidence type="ECO:0000256" key="1">
    <source>
        <dbReference type="SAM" id="MobiDB-lite"/>
    </source>
</evidence>
<keyword evidence="3" id="KW-1185">Reference proteome</keyword>
<dbReference type="RefSeq" id="WP_249478771.1">
    <property type="nucleotide sequence ID" value="NZ_CP097218.1"/>
</dbReference>
<reference evidence="2" key="1">
    <citation type="submission" date="2022-05" db="EMBL/GenBank/DDBJ databases">
        <title>Genomic analysis of Brachybacterium sp. CBA3104.</title>
        <authorList>
            <person name="Roh S.W."/>
            <person name="Kim Y.B."/>
            <person name="Kim Y."/>
        </authorList>
    </citation>
    <scope>NUCLEOTIDE SEQUENCE</scope>
    <source>
        <strain evidence="2">CBA3104</strain>
    </source>
</reference>
<feature type="region of interest" description="Disordered" evidence="1">
    <location>
        <begin position="1"/>
        <end position="20"/>
    </location>
</feature>
<organism evidence="2 3">
    <name type="scientific">Brachybacterium kimchii</name>
    <dbReference type="NCBI Taxonomy" id="2942909"/>
    <lineage>
        <taxon>Bacteria</taxon>
        <taxon>Bacillati</taxon>
        <taxon>Actinomycetota</taxon>
        <taxon>Actinomycetes</taxon>
        <taxon>Micrococcales</taxon>
        <taxon>Dermabacteraceae</taxon>
        <taxon>Brachybacterium</taxon>
    </lineage>
</organism>
<feature type="compositionally biased region" description="Basic and acidic residues" evidence="1">
    <location>
        <begin position="1"/>
        <end position="11"/>
    </location>
</feature>
<protein>
    <submittedName>
        <fullName evidence="2">Uncharacterized protein</fullName>
    </submittedName>
</protein>
<gene>
    <name evidence="2" type="ORF">M4486_18415</name>
</gene>
<name>A0ABY4N4T8_9MICO</name>